<keyword evidence="1" id="KW-1133">Transmembrane helix</keyword>
<protein>
    <submittedName>
        <fullName evidence="2">Uncharacterized protein</fullName>
    </submittedName>
</protein>
<accession>A0A9X2RHC2</accession>
<feature type="transmembrane region" description="Helical" evidence="1">
    <location>
        <begin position="111"/>
        <end position="130"/>
    </location>
</feature>
<evidence type="ECO:0000256" key="1">
    <source>
        <dbReference type="SAM" id="Phobius"/>
    </source>
</evidence>
<feature type="transmembrane region" description="Helical" evidence="1">
    <location>
        <begin position="40"/>
        <end position="61"/>
    </location>
</feature>
<evidence type="ECO:0000313" key="3">
    <source>
        <dbReference type="Proteomes" id="UP001139125"/>
    </source>
</evidence>
<feature type="transmembrane region" description="Helical" evidence="1">
    <location>
        <begin position="70"/>
        <end position="91"/>
    </location>
</feature>
<gene>
    <name evidence="2" type="ORF">NM125_08710</name>
</gene>
<dbReference type="RefSeq" id="WP_255134522.1">
    <property type="nucleotide sequence ID" value="NZ_JANDBC010000001.1"/>
</dbReference>
<dbReference type="AlphaFoldDB" id="A0A9X2RHC2"/>
<dbReference type="Proteomes" id="UP001139125">
    <property type="component" value="Unassembled WGS sequence"/>
</dbReference>
<name>A0A9X2RHC2_9BACT</name>
<comment type="caution">
    <text evidence="2">The sequence shown here is derived from an EMBL/GenBank/DDBJ whole genome shotgun (WGS) entry which is preliminary data.</text>
</comment>
<keyword evidence="1" id="KW-0472">Membrane</keyword>
<evidence type="ECO:0000313" key="2">
    <source>
        <dbReference type="EMBL" id="MCP9291659.1"/>
    </source>
</evidence>
<sequence length="141" mass="15261">MADQNRKPPRAFSWVFMGTGIGIILISFEVILVDDSSVNAPLWVIGICGLIFFLTGVLIYLGEKSRYNNLLAAIMVAAMGTVGSWVALFGIDPGFSGGIPLLSADFNLSLARLLFGFGGFLCFLIAGYALKQQFTRKENSK</sequence>
<feature type="transmembrane region" description="Helical" evidence="1">
    <location>
        <begin position="12"/>
        <end position="34"/>
    </location>
</feature>
<dbReference type="EMBL" id="JANDBC010000001">
    <property type="protein sequence ID" value="MCP9291659.1"/>
    <property type="molecule type" value="Genomic_DNA"/>
</dbReference>
<reference evidence="2" key="1">
    <citation type="submission" date="2022-06" db="EMBL/GenBank/DDBJ databases">
        <title>Gracilimonas sp. CAU 1638 isolated from sea sediment.</title>
        <authorList>
            <person name="Kim W."/>
        </authorList>
    </citation>
    <scope>NUCLEOTIDE SEQUENCE</scope>
    <source>
        <strain evidence="2">CAU 1638</strain>
    </source>
</reference>
<organism evidence="2 3">
    <name type="scientific">Gracilimonas sediminicola</name>
    <dbReference type="NCBI Taxonomy" id="2952158"/>
    <lineage>
        <taxon>Bacteria</taxon>
        <taxon>Pseudomonadati</taxon>
        <taxon>Balneolota</taxon>
        <taxon>Balneolia</taxon>
        <taxon>Balneolales</taxon>
        <taxon>Balneolaceae</taxon>
        <taxon>Gracilimonas</taxon>
    </lineage>
</organism>
<keyword evidence="1" id="KW-0812">Transmembrane</keyword>
<proteinExistence type="predicted"/>
<keyword evidence="3" id="KW-1185">Reference proteome</keyword>